<dbReference type="Proteomes" id="UP000177838">
    <property type="component" value="Unassembled WGS sequence"/>
</dbReference>
<evidence type="ECO:0000313" key="2">
    <source>
        <dbReference type="EMBL" id="OHA59471.1"/>
    </source>
</evidence>
<reference evidence="2 3" key="1">
    <citation type="journal article" date="2016" name="Nat. Commun.">
        <title>Thousands of microbial genomes shed light on interconnected biogeochemical processes in an aquifer system.</title>
        <authorList>
            <person name="Anantharaman K."/>
            <person name="Brown C.T."/>
            <person name="Hug L.A."/>
            <person name="Sharon I."/>
            <person name="Castelle C.J."/>
            <person name="Probst A.J."/>
            <person name="Thomas B.C."/>
            <person name="Singh A."/>
            <person name="Wilkins M.J."/>
            <person name="Karaoz U."/>
            <person name="Brodie E.L."/>
            <person name="Williams K.H."/>
            <person name="Hubbard S.S."/>
            <person name="Banfield J.F."/>
        </authorList>
    </citation>
    <scope>NUCLEOTIDE SEQUENCE [LARGE SCALE GENOMIC DNA]</scope>
</reference>
<dbReference type="AlphaFoldDB" id="A0A1G2QHL0"/>
<feature type="transmembrane region" description="Helical" evidence="1">
    <location>
        <begin position="6"/>
        <end position="27"/>
    </location>
</feature>
<dbReference type="STRING" id="1802439.A2589_01245"/>
<gene>
    <name evidence="2" type="ORF">A2589_01245</name>
</gene>
<keyword evidence="1" id="KW-1133">Transmembrane helix</keyword>
<dbReference type="EMBL" id="MHTK01000006">
    <property type="protein sequence ID" value="OHA59471.1"/>
    <property type="molecule type" value="Genomic_DNA"/>
</dbReference>
<evidence type="ECO:0000256" key="1">
    <source>
        <dbReference type="SAM" id="Phobius"/>
    </source>
</evidence>
<proteinExistence type="predicted"/>
<keyword evidence="1" id="KW-0472">Membrane</keyword>
<keyword evidence="1" id="KW-0812">Transmembrane</keyword>
<evidence type="ECO:0000313" key="3">
    <source>
        <dbReference type="Proteomes" id="UP000177838"/>
    </source>
</evidence>
<comment type="caution">
    <text evidence="2">The sequence shown here is derived from an EMBL/GenBank/DDBJ whole genome shotgun (WGS) entry which is preliminary data.</text>
</comment>
<sequence>MASKQNSGGFIKIILIIIVLVIVLGIFKIDLRAITDSEVTQRNMDVIKEAGDKVWVFGLHVWENYIKEPALWVWNQVVLEQIWPIISDWWTSH</sequence>
<organism evidence="2 3">
    <name type="scientific">Candidatus Vogelbacteria bacterium RIFOXYD1_FULL_46_19</name>
    <dbReference type="NCBI Taxonomy" id="1802439"/>
    <lineage>
        <taxon>Bacteria</taxon>
        <taxon>Candidatus Vogeliibacteriota</taxon>
    </lineage>
</organism>
<name>A0A1G2QHL0_9BACT</name>
<protein>
    <submittedName>
        <fullName evidence="2">Uncharacterized protein</fullName>
    </submittedName>
</protein>
<accession>A0A1G2QHL0</accession>